<gene>
    <name evidence="12" type="ORF">MJ956_09135</name>
</gene>
<evidence type="ECO:0000313" key="12">
    <source>
        <dbReference type="EMBL" id="MCP3055309.1"/>
    </source>
</evidence>
<dbReference type="InterPro" id="IPR000682">
    <property type="entry name" value="PCMT"/>
</dbReference>
<dbReference type="EMBL" id="JALHBS010000048">
    <property type="protein sequence ID" value="MCP3055309.1"/>
    <property type="molecule type" value="Genomic_DNA"/>
</dbReference>
<dbReference type="NCBIfam" id="NF001453">
    <property type="entry name" value="PRK00312.1"/>
    <property type="match status" value="1"/>
</dbReference>
<dbReference type="SUPFAM" id="SSF53335">
    <property type="entry name" value="S-adenosyl-L-methionine-dependent methyltransferases"/>
    <property type="match status" value="1"/>
</dbReference>
<dbReference type="Gene3D" id="3.40.50.150">
    <property type="entry name" value="Vaccinia Virus protein VP39"/>
    <property type="match status" value="1"/>
</dbReference>
<keyword evidence="8" id="KW-0949">S-adenosyl-L-methionine</keyword>
<dbReference type="CDD" id="cd02440">
    <property type="entry name" value="AdoMet_MTases"/>
    <property type="match status" value="1"/>
</dbReference>
<dbReference type="AlphaFoldDB" id="A0A9X2HCT5"/>
<reference evidence="12" key="1">
    <citation type="submission" date="2022-03" db="EMBL/GenBank/DDBJ databases">
        <title>Aurantimonas Liuensis sp. Nov., isolated from the hadal seawater of the Mariana Trench.</title>
        <authorList>
            <person name="Liu R."/>
        </authorList>
    </citation>
    <scope>NUCLEOTIDE SEQUENCE</scope>
    <source>
        <strain evidence="12">LRZ36</strain>
    </source>
</reference>
<proteinExistence type="inferred from homology"/>
<dbReference type="GO" id="GO:0004719">
    <property type="term" value="F:protein-L-isoaspartate (D-aspartate) O-methyltransferase activity"/>
    <property type="evidence" value="ECO:0007669"/>
    <property type="project" value="UniProtKB-EC"/>
</dbReference>
<organism evidence="12 13">
    <name type="scientific">Aurantimonas marianensis</name>
    <dbReference type="NCBI Taxonomy" id="2920428"/>
    <lineage>
        <taxon>Bacteria</taxon>
        <taxon>Pseudomonadati</taxon>
        <taxon>Pseudomonadota</taxon>
        <taxon>Alphaproteobacteria</taxon>
        <taxon>Hyphomicrobiales</taxon>
        <taxon>Aurantimonadaceae</taxon>
        <taxon>Aurantimonas</taxon>
    </lineage>
</organism>
<sequence length="216" mass="23863">MRPEARDREDLAAFLLSLRTRRIADPKLLEAIETVPRRFFLPDSIENAYDDRSAPIDCGETMPGALFAVRLVAALEIEADQNILEIGTGSGYVTALMARLCAHVTSFDRYRRLIEAASRRLKLVGVSNVSLFREDGSDGFAAGAPFDRVIVHAAFPAVPRLFLDQIRPHGVLICALGEAGQEQALVRLRKVGSRFEREDLGPVRYQPLAFGTAEVL</sequence>
<comment type="caution">
    <text evidence="12">The sequence shown here is derived from an EMBL/GenBank/DDBJ whole genome shotgun (WGS) entry which is preliminary data.</text>
</comment>
<evidence type="ECO:0000256" key="8">
    <source>
        <dbReference type="ARBA" id="ARBA00022691"/>
    </source>
</evidence>
<evidence type="ECO:0000256" key="4">
    <source>
        <dbReference type="ARBA" id="ARBA00013346"/>
    </source>
</evidence>
<evidence type="ECO:0000256" key="3">
    <source>
        <dbReference type="ARBA" id="ARBA00011890"/>
    </source>
</evidence>
<evidence type="ECO:0000256" key="1">
    <source>
        <dbReference type="ARBA" id="ARBA00004496"/>
    </source>
</evidence>
<dbReference type="RefSeq" id="WP_253964163.1">
    <property type="nucleotide sequence ID" value="NZ_JALHBS010000048.1"/>
</dbReference>
<evidence type="ECO:0000256" key="6">
    <source>
        <dbReference type="ARBA" id="ARBA00022603"/>
    </source>
</evidence>
<keyword evidence="7 12" id="KW-0808">Transferase</keyword>
<evidence type="ECO:0000256" key="10">
    <source>
        <dbReference type="ARBA" id="ARBA00031323"/>
    </source>
</evidence>
<evidence type="ECO:0000256" key="2">
    <source>
        <dbReference type="ARBA" id="ARBA00005369"/>
    </source>
</evidence>
<comment type="similarity">
    <text evidence="2">Belongs to the methyltransferase superfamily. L-isoaspartyl/D-aspartyl protein methyltransferase family.</text>
</comment>
<evidence type="ECO:0000256" key="5">
    <source>
        <dbReference type="ARBA" id="ARBA00022490"/>
    </source>
</evidence>
<evidence type="ECO:0000256" key="9">
    <source>
        <dbReference type="ARBA" id="ARBA00030757"/>
    </source>
</evidence>
<keyword evidence="6 12" id="KW-0489">Methyltransferase</keyword>
<keyword evidence="5" id="KW-0963">Cytoplasm</keyword>
<dbReference type="PANTHER" id="PTHR11579">
    <property type="entry name" value="PROTEIN-L-ISOASPARTATE O-METHYLTRANSFERASE"/>
    <property type="match status" value="1"/>
</dbReference>
<dbReference type="InterPro" id="IPR029063">
    <property type="entry name" value="SAM-dependent_MTases_sf"/>
</dbReference>
<evidence type="ECO:0000313" key="13">
    <source>
        <dbReference type="Proteomes" id="UP001155220"/>
    </source>
</evidence>
<dbReference type="Proteomes" id="UP001155220">
    <property type="component" value="Unassembled WGS sequence"/>
</dbReference>
<name>A0A9X2HCT5_9HYPH</name>
<evidence type="ECO:0000256" key="11">
    <source>
        <dbReference type="ARBA" id="ARBA00031350"/>
    </source>
</evidence>
<dbReference type="EC" id="2.1.1.77" evidence="3"/>
<dbReference type="GO" id="GO:0005737">
    <property type="term" value="C:cytoplasm"/>
    <property type="evidence" value="ECO:0007669"/>
    <property type="project" value="UniProtKB-SubCell"/>
</dbReference>
<dbReference type="GO" id="GO:0032259">
    <property type="term" value="P:methylation"/>
    <property type="evidence" value="ECO:0007669"/>
    <property type="project" value="UniProtKB-KW"/>
</dbReference>
<dbReference type="PANTHER" id="PTHR11579:SF0">
    <property type="entry name" value="PROTEIN-L-ISOASPARTATE(D-ASPARTATE) O-METHYLTRANSFERASE"/>
    <property type="match status" value="1"/>
</dbReference>
<accession>A0A9X2HCT5</accession>
<dbReference type="Pfam" id="PF01135">
    <property type="entry name" value="PCMT"/>
    <property type="match status" value="1"/>
</dbReference>
<evidence type="ECO:0000256" key="7">
    <source>
        <dbReference type="ARBA" id="ARBA00022679"/>
    </source>
</evidence>
<comment type="subcellular location">
    <subcellularLocation>
        <location evidence="1">Cytoplasm</location>
    </subcellularLocation>
</comment>
<keyword evidence="13" id="KW-1185">Reference proteome</keyword>
<protein>
    <recommendedName>
        <fullName evidence="4">Protein-L-isoaspartate O-methyltransferase</fullName>
        <ecNumber evidence="3">2.1.1.77</ecNumber>
    </recommendedName>
    <alternativeName>
        <fullName evidence="11">L-isoaspartyl protein carboxyl methyltransferase</fullName>
    </alternativeName>
    <alternativeName>
        <fullName evidence="9">Protein L-isoaspartyl methyltransferase</fullName>
    </alternativeName>
    <alternativeName>
        <fullName evidence="10">Protein-beta-aspartate methyltransferase</fullName>
    </alternativeName>
</protein>